<dbReference type="OrthoDB" id="7548151at2759"/>
<keyword evidence="9" id="KW-0807">Transducer</keyword>
<keyword evidence="6 10" id="KW-1133">Transmembrane helix</keyword>
<evidence type="ECO:0000313" key="11">
    <source>
        <dbReference type="EMBL" id="ALC38045.1"/>
    </source>
</evidence>
<protein>
    <submittedName>
        <fullName evidence="12">Or23a</fullName>
    </submittedName>
</protein>
<keyword evidence="5" id="KW-0552">Olfaction</keyword>
<organism evidence="12 13">
    <name type="scientific">Drosophila busckii</name>
    <name type="common">Fruit fly</name>
    <dbReference type="NCBI Taxonomy" id="30019"/>
    <lineage>
        <taxon>Eukaryota</taxon>
        <taxon>Metazoa</taxon>
        <taxon>Ecdysozoa</taxon>
        <taxon>Arthropoda</taxon>
        <taxon>Hexapoda</taxon>
        <taxon>Insecta</taxon>
        <taxon>Pterygota</taxon>
        <taxon>Neoptera</taxon>
        <taxon>Endopterygota</taxon>
        <taxon>Diptera</taxon>
        <taxon>Brachycera</taxon>
        <taxon>Muscomorpha</taxon>
        <taxon>Ephydroidea</taxon>
        <taxon>Drosophilidae</taxon>
        <taxon>Drosophila</taxon>
    </lineage>
</organism>
<evidence type="ECO:0000256" key="5">
    <source>
        <dbReference type="ARBA" id="ARBA00022725"/>
    </source>
</evidence>
<evidence type="ECO:0000256" key="1">
    <source>
        <dbReference type="ARBA" id="ARBA00004651"/>
    </source>
</evidence>
<dbReference type="PANTHER" id="PTHR21137">
    <property type="entry name" value="ODORANT RECEPTOR"/>
    <property type="match status" value="1"/>
</dbReference>
<dbReference type="GO" id="GO:0005549">
    <property type="term" value="F:odorant binding"/>
    <property type="evidence" value="ECO:0007669"/>
    <property type="project" value="InterPro"/>
</dbReference>
<dbReference type="GO" id="GO:0004984">
    <property type="term" value="F:olfactory receptor activity"/>
    <property type="evidence" value="ECO:0007669"/>
    <property type="project" value="InterPro"/>
</dbReference>
<evidence type="ECO:0000313" key="13">
    <source>
        <dbReference type="Proteomes" id="UP000494163"/>
    </source>
</evidence>
<feature type="transmembrane region" description="Helical" evidence="10">
    <location>
        <begin position="261"/>
        <end position="283"/>
    </location>
</feature>
<dbReference type="AlphaFoldDB" id="A0A0M5IWR4"/>
<dbReference type="STRING" id="30019.A0A0M5IWR4"/>
<dbReference type="GO" id="GO:0007165">
    <property type="term" value="P:signal transduction"/>
    <property type="evidence" value="ECO:0007669"/>
    <property type="project" value="UniProtKB-KW"/>
</dbReference>
<evidence type="ECO:0000256" key="6">
    <source>
        <dbReference type="ARBA" id="ARBA00022989"/>
    </source>
</evidence>
<keyword evidence="13" id="KW-1185">Reference proteome</keyword>
<name>A0A0M5IWR4_DROBS</name>
<reference evidence="12 13" key="1">
    <citation type="submission" date="2015-08" db="EMBL/GenBank/DDBJ databases">
        <title>Ancestral chromatin configuration constrains chromatin evolution on differentiating sex chromosomes in Drosophila.</title>
        <authorList>
            <person name="Zhou Q."/>
            <person name="Bachtrog D."/>
        </authorList>
    </citation>
    <scope>NUCLEOTIDE SEQUENCE [LARGE SCALE GENOMIC DNA]</scope>
    <source>
        <tissue evidence="12">Whole larvae</tissue>
    </source>
</reference>
<keyword evidence="2" id="KW-1003">Cell membrane</keyword>
<evidence type="ECO:0000256" key="10">
    <source>
        <dbReference type="SAM" id="Phobius"/>
    </source>
</evidence>
<dbReference type="EMBL" id="CP012523">
    <property type="protein sequence ID" value="ALC39924.1"/>
    <property type="molecule type" value="Genomic_DNA"/>
</dbReference>
<keyword evidence="3" id="KW-0716">Sensory transduction</keyword>
<gene>
    <name evidence="11" type="ORF">Dbus_chr2Lg130</name>
    <name evidence="12" type="ORF">Dbus_chr2Lg2009</name>
</gene>
<evidence type="ECO:0000256" key="3">
    <source>
        <dbReference type="ARBA" id="ARBA00022606"/>
    </source>
</evidence>
<evidence type="ECO:0000256" key="2">
    <source>
        <dbReference type="ARBA" id="ARBA00022475"/>
    </source>
</evidence>
<keyword evidence="7 10" id="KW-0472">Membrane</keyword>
<dbReference type="PANTHER" id="PTHR21137:SF35">
    <property type="entry name" value="ODORANT RECEPTOR 19A-RELATED"/>
    <property type="match status" value="1"/>
</dbReference>
<feature type="transmembrane region" description="Helical" evidence="10">
    <location>
        <begin position="41"/>
        <end position="64"/>
    </location>
</feature>
<accession>A0A0M5IWR4</accession>
<sequence>IKVSRSRIMTGSSSHFRINWWSWRLLGAVDLNNWSVHSYRYWAAVAFNIVITSGFPISLIMVMFSFELPLENLMNFNISVTSLATTVKFLIYVRQLQKVRKIEQIFTELDARPRNESQEQYFQRMSNELRLVTKIYKWAYAIITINSEINFMFRSQRSLPFPAWFPLDWTASLSNYSVALTYQLIAISTQIFQNFVDDLFPPLVLRLIAGHCELLIMRASSIGHDGADRQANEQQLIRCIEDQQKLYKLIELTKDIISWPLLMQFIVIAIDSGAALCALLFYVEIMQERLYYISFIFALAMQIFPVCYYGTGVEHLFERLHYAVFSSNWADQSYAYRKNALIFAERTQRTPKLLAGNLIPIALTTFVTNAKAAYSFCTLIADIRS</sequence>
<dbReference type="OMA" id="CIRDQNA"/>
<evidence type="ECO:0000256" key="4">
    <source>
        <dbReference type="ARBA" id="ARBA00022692"/>
    </source>
</evidence>
<feature type="non-terminal residue" evidence="12">
    <location>
        <position position="385"/>
    </location>
</feature>
<evidence type="ECO:0000256" key="8">
    <source>
        <dbReference type="ARBA" id="ARBA00023170"/>
    </source>
</evidence>
<evidence type="ECO:0000256" key="7">
    <source>
        <dbReference type="ARBA" id="ARBA00023136"/>
    </source>
</evidence>
<dbReference type="Proteomes" id="UP000494163">
    <property type="component" value="Chromosome 2L"/>
</dbReference>
<keyword evidence="8" id="KW-0675">Receptor</keyword>
<comment type="subcellular location">
    <subcellularLocation>
        <location evidence="1">Cell membrane</location>
        <topology evidence="1">Multi-pass membrane protein</topology>
    </subcellularLocation>
</comment>
<keyword evidence="4 10" id="KW-0812">Transmembrane</keyword>
<dbReference type="EMBL" id="CP012523">
    <property type="protein sequence ID" value="ALC38045.1"/>
    <property type="molecule type" value="Genomic_DNA"/>
</dbReference>
<dbReference type="Pfam" id="PF02949">
    <property type="entry name" value="7tm_6"/>
    <property type="match status" value="1"/>
</dbReference>
<dbReference type="InterPro" id="IPR004117">
    <property type="entry name" value="7tm6_olfct_rcpt"/>
</dbReference>
<feature type="transmembrane region" description="Helical" evidence="10">
    <location>
        <begin position="289"/>
        <end position="310"/>
    </location>
</feature>
<evidence type="ECO:0000256" key="9">
    <source>
        <dbReference type="ARBA" id="ARBA00023224"/>
    </source>
</evidence>
<dbReference type="GO" id="GO:0005886">
    <property type="term" value="C:plasma membrane"/>
    <property type="evidence" value="ECO:0007669"/>
    <property type="project" value="UniProtKB-SubCell"/>
</dbReference>
<feature type="non-terminal residue" evidence="12">
    <location>
        <position position="1"/>
    </location>
</feature>
<evidence type="ECO:0000313" key="12">
    <source>
        <dbReference type="EMBL" id="ALC39924.1"/>
    </source>
</evidence>
<proteinExistence type="predicted"/>